<comment type="caution">
    <text evidence="2">The sequence shown here is derived from an EMBL/GenBank/DDBJ whole genome shotgun (WGS) entry which is preliminary data.</text>
</comment>
<reference evidence="2 3" key="1">
    <citation type="submission" date="2018-06" db="EMBL/GenBank/DDBJ databases">
        <title>Genomic Encyclopedia of Archaeal and Bacterial Type Strains, Phase II (KMG-II): from individual species to whole genera.</title>
        <authorList>
            <person name="Goeker M."/>
        </authorList>
    </citation>
    <scope>NUCLEOTIDE SEQUENCE [LARGE SCALE GENOMIC DNA]</scope>
    <source>
        <strain evidence="2 3">DSM 17205</strain>
    </source>
</reference>
<evidence type="ECO:0000313" key="2">
    <source>
        <dbReference type="EMBL" id="PZX39618.1"/>
    </source>
</evidence>
<protein>
    <recommendedName>
        <fullName evidence="4">Membrane or secreted protein</fullName>
    </recommendedName>
</protein>
<feature type="signal peptide" evidence="1">
    <location>
        <begin position="1"/>
        <end position="19"/>
    </location>
</feature>
<evidence type="ECO:0000256" key="1">
    <source>
        <dbReference type="SAM" id="SignalP"/>
    </source>
</evidence>
<keyword evidence="1" id="KW-0732">Signal</keyword>
<dbReference type="Gene3D" id="2.40.128.490">
    <property type="entry name" value="Uncharacterised protein PF14869, DUF4488"/>
    <property type="match status" value="2"/>
</dbReference>
<gene>
    <name evidence="2" type="ORF">LX97_01972</name>
</gene>
<dbReference type="Proteomes" id="UP000248584">
    <property type="component" value="Unassembled WGS sequence"/>
</dbReference>
<dbReference type="RefSeq" id="WP_015363349.1">
    <property type="nucleotide sequence ID" value="NZ_QKZR01000003.1"/>
</dbReference>
<name>A0ABX5PWX0_9FLAO</name>
<feature type="chain" id="PRO_5047387598" description="Membrane or secreted protein" evidence="1">
    <location>
        <begin position="20"/>
        <end position="240"/>
    </location>
</feature>
<evidence type="ECO:0008006" key="4">
    <source>
        <dbReference type="Google" id="ProtNLM"/>
    </source>
</evidence>
<evidence type="ECO:0000313" key="3">
    <source>
        <dbReference type="Proteomes" id="UP000248584"/>
    </source>
</evidence>
<organism evidence="2 3">
    <name type="scientific">Nonlabens dokdonensis</name>
    <dbReference type="NCBI Taxonomy" id="328515"/>
    <lineage>
        <taxon>Bacteria</taxon>
        <taxon>Pseudomonadati</taxon>
        <taxon>Bacteroidota</taxon>
        <taxon>Flavobacteriia</taxon>
        <taxon>Flavobacteriales</taxon>
        <taxon>Flavobacteriaceae</taxon>
        <taxon>Nonlabens</taxon>
    </lineage>
</organism>
<accession>A0ABX5PWX0</accession>
<keyword evidence="3" id="KW-1185">Reference proteome</keyword>
<sequence>MKINLLLLFSICFALGLQAQGLKGAWEYFSLSKDGDSLKRVVIFSEAYQVSTIYNSATGKFIETNGGTWDLNNNTLTETVEFHSSNPEMVGNEISFEISMTDENEFIIEENGEKFKRLDNGTPGQLQGAWLMSGRVKDGKTQSRDTNRPRKTMKILSGTRFQWIAYNTETKEFKGTGGGTYSTENGAYSENIEFFSKNNSKVGLNLKFNYDLKDGEWHHTGFSSKGDPIHEIWSLRPRSN</sequence>
<dbReference type="EMBL" id="QKZR01000003">
    <property type="protein sequence ID" value="PZX39618.1"/>
    <property type="molecule type" value="Genomic_DNA"/>
</dbReference>
<proteinExistence type="predicted"/>